<accession>A0A1M6CT24</accession>
<keyword evidence="1 4" id="KW-0378">Hydrolase</keyword>
<gene>
    <name evidence="7" type="ORF">SAMN02745170_00733</name>
</gene>
<dbReference type="Pfam" id="PF01734">
    <property type="entry name" value="Patatin"/>
    <property type="match status" value="1"/>
</dbReference>
<dbReference type="GO" id="GO:0016042">
    <property type="term" value="P:lipid catabolic process"/>
    <property type="evidence" value="ECO:0007669"/>
    <property type="project" value="UniProtKB-UniRule"/>
</dbReference>
<proteinExistence type="predicted"/>
<keyword evidence="2 4" id="KW-0442">Lipid degradation</keyword>
<reference evidence="7 8" key="1">
    <citation type="submission" date="2016-11" db="EMBL/GenBank/DDBJ databases">
        <authorList>
            <person name="Varghese N."/>
            <person name="Submissions S."/>
        </authorList>
    </citation>
    <scope>NUCLEOTIDE SEQUENCE [LARGE SCALE GENOMIC DNA]</scope>
    <source>
        <strain evidence="7 8">DSM 15287</strain>
    </source>
</reference>
<evidence type="ECO:0000313" key="7">
    <source>
        <dbReference type="EMBL" id="SHI64245.1"/>
    </source>
</evidence>
<feature type="short sequence motif" description="DGA/G" evidence="4">
    <location>
        <begin position="152"/>
        <end position="154"/>
    </location>
</feature>
<evidence type="ECO:0000256" key="1">
    <source>
        <dbReference type="ARBA" id="ARBA00022801"/>
    </source>
</evidence>
<dbReference type="Proteomes" id="UP000322917">
    <property type="component" value="Unassembled WGS sequence"/>
</dbReference>
<dbReference type="InterPro" id="IPR016035">
    <property type="entry name" value="Acyl_Trfase/lysoPLipase"/>
</dbReference>
<evidence type="ECO:0000259" key="6">
    <source>
        <dbReference type="PROSITE" id="PS51635"/>
    </source>
</evidence>
<feature type="domain" description="PNPLA" evidence="6">
    <location>
        <begin position="7"/>
        <end position="165"/>
    </location>
</feature>
<sequence>MRPKVGLALGSGGLRGLAHVGVLRVLERENIPVDYIAGCSIGSMIGALYCAGQQPDTILKLARHLKRNYWLDFIIPKMGIVSGEKVLQVMRLLTQQKSFADLRTPLAVVATEINHGKEVVFTEGDLAKAVRASISVPGIFVPYQWDDMLLVDGAVLNPTPIDVARKMGADIVIGVDLAYASTVSSITNMFDVIIQSIDIMERELSKHRQPHCDVLIRPEISHISPSSFEAIEECVALGEAAAELVVGEIRRLLAGEPPHIPETGENPSHHNARPD</sequence>
<feature type="active site" description="Nucleophile" evidence="4">
    <location>
        <position position="40"/>
    </location>
</feature>
<evidence type="ECO:0000256" key="5">
    <source>
        <dbReference type="SAM" id="MobiDB-lite"/>
    </source>
</evidence>
<evidence type="ECO:0000313" key="8">
    <source>
        <dbReference type="Proteomes" id="UP000322917"/>
    </source>
</evidence>
<dbReference type="PROSITE" id="PS51635">
    <property type="entry name" value="PNPLA"/>
    <property type="match status" value="1"/>
</dbReference>
<dbReference type="GO" id="GO:0016787">
    <property type="term" value="F:hydrolase activity"/>
    <property type="evidence" value="ECO:0007669"/>
    <property type="project" value="UniProtKB-UniRule"/>
</dbReference>
<feature type="active site" description="Proton acceptor" evidence="4">
    <location>
        <position position="152"/>
    </location>
</feature>
<dbReference type="InterPro" id="IPR002641">
    <property type="entry name" value="PNPLA_dom"/>
</dbReference>
<evidence type="ECO:0000256" key="2">
    <source>
        <dbReference type="ARBA" id="ARBA00022963"/>
    </source>
</evidence>
<dbReference type="InterPro" id="IPR050301">
    <property type="entry name" value="NTE"/>
</dbReference>
<feature type="short sequence motif" description="GXSXG" evidence="4">
    <location>
        <begin position="38"/>
        <end position="42"/>
    </location>
</feature>
<dbReference type="EMBL" id="FQZD01000006">
    <property type="protein sequence ID" value="SHI64245.1"/>
    <property type="molecule type" value="Genomic_DNA"/>
</dbReference>
<dbReference type="Gene3D" id="3.40.1090.10">
    <property type="entry name" value="Cytosolic phospholipase A2 catalytic domain"/>
    <property type="match status" value="2"/>
</dbReference>
<feature type="region of interest" description="Disordered" evidence="5">
    <location>
        <begin position="256"/>
        <end position="275"/>
    </location>
</feature>
<name>A0A1M6CT24_9FIRM</name>
<evidence type="ECO:0000256" key="3">
    <source>
        <dbReference type="ARBA" id="ARBA00023098"/>
    </source>
</evidence>
<dbReference type="PANTHER" id="PTHR14226:SF76">
    <property type="entry name" value="NTE FAMILY PROTEIN RSSA"/>
    <property type="match status" value="1"/>
</dbReference>
<dbReference type="PANTHER" id="PTHR14226">
    <property type="entry name" value="NEUROPATHY TARGET ESTERASE/SWISS CHEESE D.MELANOGASTER"/>
    <property type="match status" value="1"/>
</dbReference>
<organism evidence="7 8">
    <name type="scientific">Propionispora hippei DSM 15287</name>
    <dbReference type="NCBI Taxonomy" id="1123003"/>
    <lineage>
        <taxon>Bacteria</taxon>
        <taxon>Bacillati</taxon>
        <taxon>Bacillota</taxon>
        <taxon>Negativicutes</taxon>
        <taxon>Selenomonadales</taxon>
        <taxon>Sporomusaceae</taxon>
        <taxon>Propionispora</taxon>
    </lineage>
</organism>
<keyword evidence="8" id="KW-1185">Reference proteome</keyword>
<protein>
    <submittedName>
        <fullName evidence="7">NTE family protein</fullName>
    </submittedName>
</protein>
<dbReference type="RefSeq" id="WP_149733609.1">
    <property type="nucleotide sequence ID" value="NZ_FQZD01000006.1"/>
</dbReference>
<keyword evidence="3 4" id="KW-0443">Lipid metabolism</keyword>
<dbReference type="AlphaFoldDB" id="A0A1M6CT24"/>
<comment type="caution">
    <text evidence="4">Lacks conserved residue(s) required for the propagation of feature annotation.</text>
</comment>
<evidence type="ECO:0000256" key="4">
    <source>
        <dbReference type="PROSITE-ProRule" id="PRU01161"/>
    </source>
</evidence>
<dbReference type="SUPFAM" id="SSF52151">
    <property type="entry name" value="FabD/lysophospholipase-like"/>
    <property type="match status" value="1"/>
</dbReference>
<dbReference type="OrthoDB" id="9770965at2"/>